<sequence>MSGTILGHTLMNLPQWRSNEIKFIFAIFIMSSSDINDLHKIWLKFLNTTKTEDGENWLDIFLIKYLSLLCGPNVNINNSFRTEWNEVESDGFFTNGMATQQTALWENWHLERGFKLLRTFGLVRWGLGGSSHVESTGVKLSFASQAAR</sequence>
<evidence type="ECO:0000313" key="2">
    <source>
        <dbReference type="Proteomes" id="UP000886998"/>
    </source>
</evidence>
<evidence type="ECO:0000313" key="1">
    <source>
        <dbReference type="EMBL" id="GFY39601.1"/>
    </source>
</evidence>
<name>A0A8X7BPB6_9ARAC</name>
<comment type="caution">
    <text evidence="1">The sequence shown here is derived from an EMBL/GenBank/DDBJ whole genome shotgun (WGS) entry which is preliminary data.</text>
</comment>
<proteinExistence type="predicted"/>
<accession>A0A8X7BPB6</accession>
<gene>
    <name evidence="1" type="primary">LYST_0</name>
    <name evidence="1" type="ORF">TNIN_375431</name>
</gene>
<keyword evidence="2" id="KW-1185">Reference proteome</keyword>
<dbReference type="EMBL" id="BMAV01001451">
    <property type="protein sequence ID" value="GFY39601.1"/>
    <property type="molecule type" value="Genomic_DNA"/>
</dbReference>
<dbReference type="AlphaFoldDB" id="A0A8X7BPB6"/>
<reference evidence="1" key="1">
    <citation type="submission" date="2020-08" db="EMBL/GenBank/DDBJ databases">
        <title>Multicomponent nature underlies the extraordinary mechanical properties of spider dragline silk.</title>
        <authorList>
            <person name="Kono N."/>
            <person name="Nakamura H."/>
            <person name="Mori M."/>
            <person name="Yoshida Y."/>
            <person name="Ohtoshi R."/>
            <person name="Malay A.D."/>
            <person name="Moran D.A.P."/>
            <person name="Tomita M."/>
            <person name="Numata K."/>
            <person name="Arakawa K."/>
        </authorList>
    </citation>
    <scope>NUCLEOTIDE SEQUENCE</scope>
</reference>
<dbReference type="Proteomes" id="UP000886998">
    <property type="component" value="Unassembled WGS sequence"/>
</dbReference>
<organism evidence="1 2">
    <name type="scientific">Trichonephila inaurata madagascariensis</name>
    <dbReference type="NCBI Taxonomy" id="2747483"/>
    <lineage>
        <taxon>Eukaryota</taxon>
        <taxon>Metazoa</taxon>
        <taxon>Ecdysozoa</taxon>
        <taxon>Arthropoda</taxon>
        <taxon>Chelicerata</taxon>
        <taxon>Arachnida</taxon>
        <taxon>Araneae</taxon>
        <taxon>Araneomorphae</taxon>
        <taxon>Entelegynae</taxon>
        <taxon>Araneoidea</taxon>
        <taxon>Nephilidae</taxon>
        <taxon>Trichonephila</taxon>
        <taxon>Trichonephila inaurata</taxon>
    </lineage>
</organism>
<protein>
    <submittedName>
        <fullName evidence="1">Lysosomal-trafficking regulator</fullName>
    </submittedName>
</protein>
<dbReference type="OrthoDB" id="10546139at2759"/>